<dbReference type="RefSeq" id="WP_211852124.1">
    <property type="nucleotide sequence ID" value="NZ_JAAGBB010000008.1"/>
</dbReference>
<dbReference type="PANTHER" id="PTHR43798:SF33">
    <property type="entry name" value="HYDROLASE, PUTATIVE (AFU_ORTHOLOGUE AFUA_2G14860)-RELATED"/>
    <property type="match status" value="1"/>
</dbReference>
<gene>
    <name evidence="4" type="ORF">GXW71_08865</name>
</gene>
<name>A0ABS5EW26_9PROT</name>
<dbReference type="Gene3D" id="3.40.50.1820">
    <property type="entry name" value="alpha/beta hydrolase"/>
    <property type="match status" value="1"/>
</dbReference>
<organism evidence="4 5">
    <name type="scientific">Plastoroseomonas hellenica</name>
    <dbReference type="NCBI Taxonomy" id="2687306"/>
    <lineage>
        <taxon>Bacteria</taxon>
        <taxon>Pseudomonadati</taxon>
        <taxon>Pseudomonadota</taxon>
        <taxon>Alphaproteobacteria</taxon>
        <taxon>Acetobacterales</taxon>
        <taxon>Acetobacteraceae</taxon>
        <taxon>Plastoroseomonas</taxon>
    </lineage>
</organism>
<proteinExistence type="inferred from homology"/>
<evidence type="ECO:0000259" key="3">
    <source>
        <dbReference type="Pfam" id="PF00561"/>
    </source>
</evidence>
<dbReference type="PANTHER" id="PTHR43798">
    <property type="entry name" value="MONOACYLGLYCEROL LIPASE"/>
    <property type="match status" value="1"/>
</dbReference>
<evidence type="ECO:0000256" key="1">
    <source>
        <dbReference type="ARBA" id="ARBA00010088"/>
    </source>
</evidence>
<dbReference type="EMBL" id="JAAGBB010000008">
    <property type="protein sequence ID" value="MBR0664464.1"/>
    <property type="molecule type" value="Genomic_DNA"/>
</dbReference>
<comment type="similarity">
    <text evidence="1">Belongs to the peptidase S33 family.</text>
</comment>
<accession>A0ABS5EW26</accession>
<evidence type="ECO:0000313" key="5">
    <source>
        <dbReference type="Proteomes" id="UP001196870"/>
    </source>
</evidence>
<dbReference type="SUPFAM" id="SSF53474">
    <property type="entry name" value="alpha/beta-Hydrolases"/>
    <property type="match status" value="1"/>
</dbReference>
<dbReference type="InterPro" id="IPR000073">
    <property type="entry name" value="AB_hydrolase_1"/>
</dbReference>
<dbReference type="InterPro" id="IPR002410">
    <property type="entry name" value="Peptidase_S33"/>
</dbReference>
<dbReference type="InterPro" id="IPR050266">
    <property type="entry name" value="AB_hydrolase_sf"/>
</dbReference>
<evidence type="ECO:0000313" key="4">
    <source>
        <dbReference type="EMBL" id="MBR0664464.1"/>
    </source>
</evidence>
<dbReference type="GO" id="GO:0016787">
    <property type="term" value="F:hydrolase activity"/>
    <property type="evidence" value="ECO:0007669"/>
    <property type="project" value="UniProtKB-KW"/>
</dbReference>
<feature type="domain" description="AB hydrolase-1" evidence="3">
    <location>
        <begin position="70"/>
        <end position="309"/>
    </location>
</feature>
<dbReference type="Pfam" id="PF00561">
    <property type="entry name" value="Abhydrolase_1"/>
    <property type="match status" value="1"/>
</dbReference>
<dbReference type="PRINTS" id="PR00111">
    <property type="entry name" value="ABHYDROLASE"/>
</dbReference>
<dbReference type="Proteomes" id="UP001196870">
    <property type="component" value="Unassembled WGS sequence"/>
</dbReference>
<dbReference type="InterPro" id="IPR029058">
    <property type="entry name" value="AB_hydrolase_fold"/>
</dbReference>
<evidence type="ECO:0000256" key="2">
    <source>
        <dbReference type="ARBA" id="ARBA00022801"/>
    </source>
</evidence>
<comment type="caution">
    <text evidence="4">The sequence shown here is derived from an EMBL/GenBank/DDBJ whole genome shotgun (WGS) entry which is preliminary data.</text>
</comment>
<reference evidence="5" key="1">
    <citation type="journal article" date="2021" name="Syst. Appl. Microbiol.">
        <title>Roseomonas hellenica sp. nov., isolated from roots of wild-growing Alkanna tinctoria.</title>
        <authorList>
            <person name="Rat A."/>
            <person name="Naranjo H.D."/>
            <person name="Lebbe L."/>
            <person name="Cnockaert M."/>
            <person name="Krigas N."/>
            <person name="Grigoriadou K."/>
            <person name="Maloupa E."/>
            <person name="Willems A."/>
        </authorList>
    </citation>
    <scope>NUCLEOTIDE SEQUENCE [LARGE SCALE GENOMIC DNA]</scope>
    <source>
        <strain evidence="5">LMG 31523</strain>
    </source>
</reference>
<keyword evidence="5" id="KW-1185">Reference proteome</keyword>
<keyword evidence="2 4" id="KW-0378">Hydrolase</keyword>
<sequence length="345" mass="37364">MQSHDRATRLPASSARGRLAALPVAALLLGAAAVTNYLLARCTEDGHPPRGRFVEADGVRLHYLEQGEGKPVVLLHGNGAMAEDFAISGVFQRLAARHRVIAFDRPGFGYSERPRDRVWTASEQAAVIREALRQLGVRRPIILGHSWGAMVALELALADPLDTSGLVLLAGYYAPTARMDVALLSGTGLPVLGDLLRYTVSPLLGRLLGPWFVRKLFAPQPVTAEFREQFSLEMALRPSQLRAMGEDTALMVPSAAALAKRYPALSVPAIVMAAAGDRIVDIDRQSRALHEQLRRSELWIVDWSGHMVHHMVPEDVVAAVTVIADAAWEMPVSALPSTAANDDSS</sequence>
<protein>
    <submittedName>
        <fullName evidence="4">Alpha/beta hydrolase</fullName>
    </submittedName>
</protein>
<dbReference type="PRINTS" id="PR00793">
    <property type="entry name" value="PROAMNOPTASE"/>
</dbReference>